<dbReference type="InterPro" id="IPR045145">
    <property type="entry name" value="PTHR15271"/>
</dbReference>
<comment type="subcellular location">
    <subcellularLocation>
        <location evidence="1">Nucleus</location>
    </subcellularLocation>
</comment>
<keyword evidence="11" id="KW-1185">Reference proteome</keyword>
<dbReference type="InterPro" id="IPR055410">
    <property type="entry name" value="Beta-prop_CAF1B_HIR1"/>
</dbReference>
<feature type="region of interest" description="Disordered" evidence="8">
    <location>
        <begin position="656"/>
        <end position="701"/>
    </location>
</feature>
<dbReference type="SMART" id="SM00320">
    <property type="entry name" value="WD40"/>
    <property type="match status" value="5"/>
</dbReference>
<dbReference type="EMBL" id="JAGRRH010000015">
    <property type="protein sequence ID" value="KAG7356618.1"/>
    <property type="molecule type" value="Genomic_DNA"/>
</dbReference>
<accession>A0A9K3L6X4</accession>
<keyword evidence="6" id="KW-0539">Nucleus</keyword>
<dbReference type="GO" id="GO:0033186">
    <property type="term" value="C:CAF-1 complex"/>
    <property type="evidence" value="ECO:0007669"/>
    <property type="project" value="TreeGrafter"/>
</dbReference>
<keyword evidence="5" id="KW-0234">DNA repair</keyword>
<evidence type="ECO:0000256" key="8">
    <source>
        <dbReference type="SAM" id="MobiDB-lite"/>
    </source>
</evidence>
<feature type="domain" description="CAF1B/HIR1 beta-propeller" evidence="9">
    <location>
        <begin position="329"/>
        <end position="535"/>
    </location>
</feature>
<feature type="compositionally biased region" description="Low complexity" evidence="8">
    <location>
        <begin position="617"/>
        <end position="633"/>
    </location>
</feature>
<dbReference type="PROSITE" id="PS50294">
    <property type="entry name" value="WD_REPEATS_REGION"/>
    <property type="match status" value="1"/>
</dbReference>
<reference evidence="10" key="1">
    <citation type="journal article" date="2021" name="Sci. Rep.">
        <title>Diploid genomic architecture of Nitzschia inconspicua, an elite biomass production diatom.</title>
        <authorList>
            <person name="Oliver A."/>
            <person name="Podell S."/>
            <person name="Pinowska A."/>
            <person name="Traller J.C."/>
            <person name="Smith S.R."/>
            <person name="McClure R."/>
            <person name="Beliaev A."/>
            <person name="Bohutskyi P."/>
            <person name="Hill E.A."/>
            <person name="Rabines A."/>
            <person name="Zheng H."/>
            <person name="Allen L.Z."/>
            <person name="Kuo A."/>
            <person name="Grigoriev I.V."/>
            <person name="Allen A.E."/>
            <person name="Hazlebeck D."/>
            <person name="Allen E.E."/>
        </authorList>
    </citation>
    <scope>NUCLEOTIDE SEQUENCE</scope>
    <source>
        <strain evidence="10">Hildebrandi</strain>
    </source>
</reference>
<dbReference type="PANTHER" id="PTHR15271">
    <property type="entry name" value="CHROMATIN ASSEMBLY FACTOR 1 SUBUNIT B"/>
    <property type="match status" value="1"/>
</dbReference>
<dbReference type="OrthoDB" id="71227at2759"/>
<evidence type="ECO:0000259" key="9">
    <source>
        <dbReference type="Pfam" id="PF24105"/>
    </source>
</evidence>
<comment type="caution">
    <text evidence="10">The sequence shown here is derived from an EMBL/GenBank/DDBJ whole genome shotgun (WGS) entry which is preliminary data.</text>
</comment>
<evidence type="ECO:0000256" key="3">
    <source>
        <dbReference type="ARBA" id="ARBA00022737"/>
    </source>
</evidence>
<dbReference type="AlphaFoldDB" id="A0A9K3L6X4"/>
<evidence type="ECO:0000256" key="6">
    <source>
        <dbReference type="ARBA" id="ARBA00023242"/>
    </source>
</evidence>
<keyword evidence="3" id="KW-0677">Repeat</keyword>
<keyword evidence="4" id="KW-0227">DNA damage</keyword>
<feature type="compositionally biased region" description="Polar residues" evidence="8">
    <location>
        <begin position="656"/>
        <end position="680"/>
    </location>
</feature>
<dbReference type="PROSITE" id="PS50082">
    <property type="entry name" value="WD_REPEATS_2"/>
    <property type="match status" value="1"/>
</dbReference>
<evidence type="ECO:0000256" key="7">
    <source>
        <dbReference type="PROSITE-ProRule" id="PRU00221"/>
    </source>
</evidence>
<dbReference type="GO" id="GO:0006334">
    <property type="term" value="P:nucleosome assembly"/>
    <property type="evidence" value="ECO:0007669"/>
    <property type="project" value="TreeGrafter"/>
</dbReference>
<feature type="region of interest" description="Disordered" evidence="8">
    <location>
        <begin position="605"/>
        <end position="642"/>
    </location>
</feature>
<dbReference type="GO" id="GO:0006281">
    <property type="term" value="P:DNA repair"/>
    <property type="evidence" value="ECO:0007669"/>
    <property type="project" value="UniProtKB-KW"/>
</dbReference>
<feature type="repeat" description="WD" evidence="7">
    <location>
        <begin position="105"/>
        <end position="138"/>
    </location>
</feature>
<proteinExistence type="predicted"/>
<feature type="region of interest" description="Disordered" evidence="8">
    <location>
        <begin position="257"/>
        <end position="281"/>
    </location>
</feature>
<dbReference type="InterPro" id="IPR001680">
    <property type="entry name" value="WD40_rpt"/>
</dbReference>
<dbReference type="Pfam" id="PF24105">
    <property type="entry name" value="Beta-prop_CAF1B_HIR1"/>
    <property type="match status" value="2"/>
</dbReference>
<evidence type="ECO:0000313" key="11">
    <source>
        <dbReference type="Proteomes" id="UP000693970"/>
    </source>
</evidence>
<evidence type="ECO:0000256" key="1">
    <source>
        <dbReference type="ARBA" id="ARBA00004123"/>
    </source>
</evidence>
<evidence type="ECO:0000256" key="2">
    <source>
        <dbReference type="ARBA" id="ARBA00022574"/>
    </source>
</evidence>
<dbReference type="GO" id="GO:0006335">
    <property type="term" value="P:DNA replication-dependent chromatin assembly"/>
    <property type="evidence" value="ECO:0007669"/>
    <property type="project" value="InterPro"/>
</dbReference>
<dbReference type="PANTHER" id="PTHR15271:SF4">
    <property type="entry name" value="CHROMATIN ASSEMBLY FACTOR 1 SUBUNIT B"/>
    <property type="match status" value="1"/>
</dbReference>
<protein>
    <submittedName>
        <fullName evidence="10">WD-40 repeat-containing protein</fullName>
    </submittedName>
</protein>
<name>A0A9K3L6X4_9STRA</name>
<evidence type="ECO:0000256" key="5">
    <source>
        <dbReference type="ARBA" id="ARBA00023204"/>
    </source>
</evidence>
<feature type="compositionally biased region" description="Basic residues" evidence="8">
    <location>
        <begin position="257"/>
        <end position="268"/>
    </location>
</feature>
<reference evidence="10" key="2">
    <citation type="submission" date="2021-04" db="EMBL/GenBank/DDBJ databases">
        <authorList>
            <person name="Podell S."/>
        </authorList>
    </citation>
    <scope>NUCLEOTIDE SEQUENCE</scope>
    <source>
        <strain evidence="10">Hildebrandi</strain>
    </source>
</reference>
<keyword evidence="2 7" id="KW-0853">WD repeat</keyword>
<sequence>MKVETPQILWNAEAEKGKNAPLLSIDLLESGFADPMSTSTNDAEFSHVLVTAGNATSINLWKVTFTNQASMCNGEATNSGPSNCSDGIYHRQTRPLNNIEYMLSLTRHDVAVNTVAFSPDGLHLATAGDSGNIVVWSVPVHKRGNNNGRHFWSTLTKENELTVRIISTHCEGIVDISWSSDSKRFAVGTIDSCLLIYEDKHFGINACNPETHQKESEWSQVFRNAEHGSFVQGVSYDPLGVYIASMGSDRTVRVFPRKTPPKSKKKVLRPANASDGNNIVTPPQEHQRMVAQLLMESKVEIGKTKRIKQRLVTSMEVDGPAENQQPDQSQSHVTQERQVKHKLFVDESNCESFFRRLSWTSDGAFLVTPAALWHANINYDSEKQQMPANNSGEDDSCYSPSFSTYLFARHKFDEPYRVLAGLDKPSVVVRPNPVLFELPPKAMQDSKENQSPMQDDDNNDRSPSACGLPYRSIFAVLTLDSVLIYDTYHIHPLSVIQGLHYAGLTDCCWSSDGKNLMISSSDGYISIVNFSEGELGKVYTRTKLSSTTSTSDIGTTRAEVIDMPPPVSAPPLPPCESGPANVVVAPPPKRAKKMRITPTLISVVPMSEDKLGSPKTNVSSSSSNPNAHVSNSSKRGISDTETETVGAAVTKLSLDTATVSGSKTNMADTVDSSPTNTETGSGEKPKKKKKRLQPLLISGIN</sequence>
<dbReference type="GO" id="GO:0005634">
    <property type="term" value="C:nucleus"/>
    <property type="evidence" value="ECO:0007669"/>
    <property type="project" value="UniProtKB-SubCell"/>
</dbReference>
<evidence type="ECO:0000313" key="10">
    <source>
        <dbReference type="EMBL" id="KAG7356618.1"/>
    </source>
</evidence>
<evidence type="ECO:0000256" key="4">
    <source>
        <dbReference type="ARBA" id="ARBA00022763"/>
    </source>
</evidence>
<feature type="region of interest" description="Disordered" evidence="8">
    <location>
        <begin position="439"/>
        <end position="462"/>
    </location>
</feature>
<organism evidence="10 11">
    <name type="scientific">Nitzschia inconspicua</name>
    <dbReference type="NCBI Taxonomy" id="303405"/>
    <lineage>
        <taxon>Eukaryota</taxon>
        <taxon>Sar</taxon>
        <taxon>Stramenopiles</taxon>
        <taxon>Ochrophyta</taxon>
        <taxon>Bacillariophyta</taxon>
        <taxon>Bacillariophyceae</taxon>
        <taxon>Bacillariophycidae</taxon>
        <taxon>Bacillariales</taxon>
        <taxon>Bacillariaceae</taxon>
        <taxon>Nitzschia</taxon>
    </lineage>
</organism>
<feature type="domain" description="CAF1B/HIR1 beta-propeller" evidence="9">
    <location>
        <begin position="97"/>
        <end position="260"/>
    </location>
</feature>
<dbReference type="Proteomes" id="UP000693970">
    <property type="component" value="Unassembled WGS sequence"/>
</dbReference>
<gene>
    <name evidence="10" type="ORF">IV203_001304</name>
</gene>